<dbReference type="InterPro" id="IPR029004">
    <property type="entry name" value="Ribosomal_eL28/Mak16"/>
</dbReference>
<dbReference type="PANTHER" id="PTHR23405">
    <property type="entry name" value="MAINTENANCE OF KILLER 16 MAK16 PROTEIN-RELATED"/>
    <property type="match status" value="1"/>
</dbReference>
<feature type="compositionally biased region" description="Basic and acidic residues" evidence="5">
    <location>
        <begin position="301"/>
        <end position="318"/>
    </location>
</feature>
<accession>R7QR68</accession>
<reference evidence="8" key="1">
    <citation type="journal article" date="2013" name="Proc. Natl. Acad. Sci. U.S.A.">
        <title>Genome structure and metabolic features in the red seaweed Chondrus crispus shed light on evolution of the Archaeplastida.</title>
        <authorList>
            <person name="Collen J."/>
            <person name="Porcel B."/>
            <person name="Carre W."/>
            <person name="Ball S.G."/>
            <person name="Chaparro C."/>
            <person name="Tonon T."/>
            <person name="Barbeyron T."/>
            <person name="Michel G."/>
            <person name="Noel B."/>
            <person name="Valentin K."/>
            <person name="Elias M."/>
            <person name="Artiguenave F."/>
            <person name="Arun A."/>
            <person name="Aury J.M."/>
            <person name="Barbosa-Neto J.F."/>
            <person name="Bothwell J.H."/>
            <person name="Bouget F.Y."/>
            <person name="Brillet L."/>
            <person name="Cabello-Hurtado F."/>
            <person name="Capella-Gutierrez S."/>
            <person name="Charrier B."/>
            <person name="Cladiere L."/>
            <person name="Cock J.M."/>
            <person name="Coelho S.M."/>
            <person name="Colleoni C."/>
            <person name="Czjzek M."/>
            <person name="Da Silva C."/>
            <person name="Delage L."/>
            <person name="Denoeud F."/>
            <person name="Deschamps P."/>
            <person name="Dittami S.M."/>
            <person name="Gabaldon T."/>
            <person name="Gachon C.M."/>
            <person name="Groisillier A."/>
            <person name="Herve C."/>
            <person name="Jabbari K."/>
            <person name="Katinka M."/>
            <person name="Kloareg B."/>
            <person name="Kowalczyk N."/>
            <person name="Labadie K."/>
            <person name="Leblanc C."/>
            <person name="Lopez P.J."/>
            <person name="McLachlan D.H."/>
            <person name="Meslet-Cladiere L."/>
            <person name="Moustafa A."/>
            <person name="Nehr Z."/>
            <person name="Nyvall Collen P."/>
            <person name="Panaud O."/>
            <person name="Partensky F."/>
            <person name="Poulain J."/>
            <person name="Rensing S.A."/>
            <person name="Rousvoal S."/>
            <person name="Samson G."/>
            <person name="Symeonidi A."/>
            <person name="Weissenbach J."/>
            <person name="Zambounis A."/>
            <person name="Wincker P."/>
            <person name="Boyen C."/>
        </authorList>
    </citation>
    <scope>NUCLEOTIDE SEQUENCE [LARGE SCALE GENOMIC DNA]</scope>
    <source>
        <strain evidence="8">cv. Stackhouse</strain>
    </source>
</reference>
<dbReference type="PIRSF" id="PIRSF003352">
    <property type="entry name" value="MAK16"/>
    <property type="match status" value="1"/>
</dbReference>
<comment type="subcellular location">
    <subcellularLocation>
        <location evidence="1">Nucleus</location>
    </subcellularLocation>
</comment>
<dbReference type="Pfam" id="PF04874">
    <property type="entry name" value="Mak16"/>
    <property type="match status" value="1"/>
</dbReference>
<feature type="compositionally biased region" description="Basic residues" evidence="5">
    <location>
        <begin position="286"/>
        <end position="296"/>
    </location>
</feature>
<dbReference type="Gramene" id="CDF40629">
    <property type="protein sequence ID" value="CDF40629"/>
    <property type="gene ID" value="CHC_T00007275001"/>
</dbReference>
<feature type="compositionally biased region" description="Basic and acidic residues" evidence="5">
    <location>
        <begin position="255"/>
        <end position="269"/>
    </location>
</feature>
<dbReference type="FunFam" id="3.30.390.110:FF:000001">
    <property type="entry name" value="Protein MAK16 homolog"/>
    <property type="match status" value="1"/>
</dbReference>
<feature type="compositionally biased region" description="Acidic residues" evidence="5">
    <location>
        <begin position="194"/>
        <end position="227"/>
    </location>
</feature>
<evidence type="ECO:0000256" key="5">
    <source>
        <dbReference type="SAM" id="MobiDB-lite"/>
    </source>
</evidence>
<dbReference type="InterPro" id="IPR006958">
    <property type="entry name" value="Mak16"/>
</dbReference>
<organism evidence="7 8">
    <name type="scientific">Chondrus crispus</name>
    <name type="common">Carrageen Irish moss</name>
    <name type="synonym">Polymorpha crispa</name>
    <dbReference type="NCBI Taxonomy" id="2769"/>
    <lineage>
        <taxon>Eukaryota</taxon>
        <taxon>Rhodophyta</taxon>
        <taxon>Florideophyceae</taxon>
        <taxon>Rhodymeniophycidae</taxon>
        <taxon>Gigartinales</taxon>
        <taxon>Gigartinaceae</taxon>
        <taxon>Chondrus</taxon>
    </lineage>
</organism>
<dbReference type="RefSeq" id="XP_005710923.1">
    <property type="nucleotide sequence ID" value="XM_005710866.1"/>
</dbReference>
<dbReference type="AlphaFoldDB" id="R7QR68"/>
<name>R7QR68_CHOCR</name>
<dbReference type="GO" id="GO:0000470">
    <property type="term" value="P:maturation of LSU-rRNA"/>
    <property type="evidence" value="ECO:0007669"/>
    <property type="project" value="TreeGrafter"/>
</dbReference>
<dbReference type="Gene3D" id="3.30.390.110">
    <property type="match status" value="1"/>
</dbReference>
<dbReference type="EMBL" id="HG002219">
    <property type="protein sequence ID" value="CDF40629.1"/>
    <property type="molecule type" value="Genomic_DNA"/>
</dbReference>
<dbReference type="Pfam" id="PF01778">
    <property type="entry name" value="Ribosomal_L28e"/>
    <property type="match status" value="1"/>
</dbReference>
<keyword evidence="8" id="KW-1185">Reference proteome</keyword>
<evidence type="ECO:0000256" key="2">
    <source>
        <dbReference type="ARBA" id="ARBA00005514"/>
    </source>
</evidence>
<dbReference type="PhylomeDB" id="R7QR68"/>
<evidence type="ECO:0000256" key="4">
    <source>
        <dbReference type="PIRNR" id="PIRNR003352"/>
    </source>
</evidence>
<evidence type="ECO:0000256" key="1">
    <source>
        <dbReference type="ARBA" id="ARBA00004123"/>
    </source>
</evidence>
<evidence type="ECO:0000259" key="6">
    <source>
        <dbReference type="Pfam" id="PF01778"/>
    </source>
</evidence>
<protein>
    <recommendedName>
        <fullName evidence="4">Protein MAK16 homolog</fullName>
    </recommendedName>
</protein>
<feature type="region of interest" description="Disordered" evidence="5">
    <location>
        <begin position="194"/>
        <end position="318"/>
    </location>
</feature>
<dbReference type="GO" id="GO:0005730">
    <property type="term" value="C:nucleolus"/>
    <property type="evidence" value="ECO:0007669"/>
    <property type="project" value="UniProtKB-UniRule"/>
</dbReference>
<dbReference type="OrthoDB" id="10251342at2759"/>
<gene>
    <name evidence="7" type="ORF">CHC_T00007275001</name>
</gene>
<proteinExistence type="inferred from homology"/>
<dbReference type="GO" id="GO:0000460">
    <property type="term" value="P:maturation of 5.8S rRNA"/>
    <property type="evidence" value="ECO:0007669"/>
    <property type="project" value="TreeGrafter"/>
</dbReference>
<dbReference type="GeneID" id="17318657"/>
<dbReference type="GO" id="GO:0030687">
    <property type="term" value="C:preribosome, large subunit precursor"/>
    <property type="evidence" value="ECO:0007669"/>
    <property type="project" value="TreeGrafter"/>
</dbReference>
<dbReference type="STRING" id="2769.R7QR68"/>
<evidence type="ECO:0000256" key="3">
    <source>
        <dbReference type="ARBA" id="ARBA00023242"/>
    </source>
</evidence>
<evidence type="ECO:0000313" key="8">
    <source>
        <dbReference type="Proteomes" id="UP000012073"/>
    </source>
</evidence>
<dbReference type="KEGG" id="ccp:CHC_T00007275001"/>
<evidence type="ECO:0000313" key="7">
    <source>
        <dbReference type="EMBL" id="CDF40629.1"/>
    </source>
</evidence>
<feature type="domain" description="Ribosomal eL28/Mak16" evidence="6">
    <location>
        <begin position="6"/>
        <end position="118"/>
    </location>
</feature>
<dbReference type="SMR" id="R7QR68"/>
<dbReference type="Proteomes" id="UP000012073">
    <property type="component" value="Unassembled WGS sequence"/>
</dbReference>
<sequence length="318" mass="37092">MQHDDVIWGTLNNHFCSYKVKTVKQKFCRNKYNLTGLCEKKSCPLANSRYATIVENNDALYLFIKTAERAHSPRNLWERIKLSPNYRRALTQIDKHLEYWPKFQVHKAKQRLTKMTQYLIRKRRILLRSKTRLVGVKKKLERREESREKKAITAAKLETAIEKELLERLRSGAYGDIYNFAQDHYEKVLETEIGEEEEMEEELESGDEYEAEIEAESDDELDRDIEEAGPLAVSGDFDFDSHSDSEDDDIGGAGVDRDIGQDEVKDYVRKRARSRAKAGSDDALEKKRRKGRRLRNSRGGVRVEVEYEREADAEAQDH</sequence>
<comment type="similarity">
    <text evidence="2 4">Belongs to the MAK16 family.</text>
</comment>
<dbReference type="OMA" id="VIWEVIN"/>
<keyword evidence="3 4" id="KW-0539">Nucleus</keyword>
<dbReference type="PANTHER" id="PTHR23405:SF4">
    <property type="entry name" value="PROTEIN MAK16 HOMOLOG"/>
    <property type="match status" value="1"/>
</dbReference>